<evidence type="ECO:0000313" key="7">
    <source>
        <dbReference type="Proteomes" id="UP000256970"/>
    </source>
</evidence>
<dbReference type="PANTHER" id="PTHR43461:SF1">
    <property type="entry name" value="TRANSMEMBRANE PROTEIN 256"/>
    <property type="match status" value="1"/>
</dbReference>
<evidence type="ECO:0000313" key="6">
    <source>
        <dbReference type="EMBL" id="SZX73333.1"/>
    </source>
</evidence>
<evidence type="ECO:0000256" key="2">
    <source>
        <dbReference type="ARBA" id="ARBA00022692"/>
    </source>
</evidence>
<dbReference type="PANTHER" id="PTHR43461">
    <property type="entry name" value="TRANSMEMBRANE PROTEIN 256"/>
    <property type="match status" value="1"/>
</dbReference>
<evidence type="ECO:0000256" key="3">
    <source>
        <dbReference type="ARBA" id="ARBA00022989"/>
    </source>
</evidence>
<name>A0A383W7W0_TETOB</name>
<dbReference type="AlphaFoldDB" id="A0A383W7W0"/>
<keyword evidence="4 5" id="KW-0472">Membrane</keyword>
<gene>
    <name evidence="6" type="ORF">BQ4739_LOCUS13438</name>
</gene>
<proteinExistence type="predicted"/>
<dbReference type="Pfam" id="PF04241">
    <property type="entry name" value="DUF423"/>
    <property type="match status" value="1"/>
</dbReference>
<dbReference type="InterPro" id="IPR006696">
    <property type="entry name" value="DUF423"/>
</dbReference>
<organism evidence="6 7">
    <name type="scientific">Tetradesmus obliquus</name>
    <name type="common">Green alga</name>
    <name type="synonym">Acutodesmus obliquus</name>
    <dbReference type="NCBI Taxonomy" id="3088"/>
    <lineage>
        <taxon>Eukaryota</taxon>
        <taxon>Viridiplantae</taxon>
        <taxon>Chlorophyta</taxon>
        <taxon>core chlorophytes</taxon>
        <taxon>Chlorophyceae</taxon>
        <taxon>CS clade</taxon>
        <taxon>Sphaeropleales</taxon>
        <taxon>Scenedesmaceae</taxon>
        <taxon>Tetradesmus</taxon>
    </lineage>
</organism>
<evidence type="ECO:0000256" key="5">
    <source>
        <dbReference type="SAM" id="Phobius"/>
    </source>
</evidence>
<dbReference type="EMBL" id="FNXT01001188">
    <property type="protein sequence ID" value="SZX73333.1"/>
    <property type="molecule type" value="Genomic_DNA"/>
</dbReference>
<keyword evidence="2 5" id="KW-0812">Transmembrane</keyword>
<evidence type="ECO:0000256" key="4">
    <source>
        <dbReference type="ARBA" id="ARBA00023136"/>
    </source>
</evidence>
<keyword evidence="7" id="KW-1185">Reference proteome</keyword>
<sequence>MASSIWHKVAGVMGASGVALAAYGSHGFKPADPHFKETFTRANQQQMYHAFLLALAPFSRRPNITGGLALAGVLLFSGSCYASALMQDRKYGKLAPYGGFSFMAAWLSLLL</sequence>
<evidence type="ECO:0008006" key="8">
    <source>
        <dbReference type="Google" id="ProtNLM"/>
    </source>
</evidence>
<comment type="subcellular location">
    <subcellularLocation>
        <location evidence="1">Membrane</location>
        <topology evidence="1">Multi-pass membrane protein</topology>
    </subcellularLocation>
</comment>
<feature type="transmembrane region" description="Helical" evidence="5">
    <location>
        <begin position="64"/>
        <end position="82"/>
    </location>
</feature>
<accession>A0A383W7W0</accession>
<keyword evidence="3 5" id="KW-1133">Transmembrane helix</keyword>
<reference evidence="6 7" key="1">
    <citation type="submission" date="2016-10" db="EMBL/GenBank/DDBJ databases">
        <authorList>
            <person name="Cai Z."/>
        </authorList>
    </citation>
    <scope>NUCLEOTIDE SEQUENCE [LARGE SCALE GENOMIC DNA]</scope>
</reference>
<dbReference type="Proteomes" id="UP000256970">
    <property type="component" value="Unassembled WGS sequence"/>
</dbReference>
<protein>
    <recommendedName>
        <fullName evidence="8">Transmembrane protein 256 homolog</fullName>
    </recommendedName>
</protein>
<evidence type="ECO:0000256" key="1">
    <source>
        <dbReference type="ARBA" id="ARBA00004141"/>
    </source>
</evidence>
<dbReference type="GO" id="GO:0016020">
    <property type="term" value="C:membrane"/>
    <property type="evidence" value="ECO:0007669"/>
    <property type="project" value="UniProtKB-SubCell"/>
</dbReference>